<dbReference type="PATRIC" id="fig|243090.15.peg.3571"/>
<evidence type="ECO:0000313" key="8">
    <source>
        <dbReference type="Proteomes" id="UP000001025"/>
    </source>
</evidence>
<dbReference type="EMBL" id="BX294146">
    <property type="protein sequence ID" value="CAD75339.1"/>
    <property type="molecule type" value="Genomic_DNA"/>
</dbReference>
<dbReference type="OrthoDB" id="255655at2"/>
<dbReference type="InterPro" id="IPR013762">
    <property type="entry name" value="Integrase-like_cat_sf"/>
</dbReference>
<evidence type="ECO:0000313" key="7">
    <source>
        <dbReference type="EMBL" id="CAD75339.1"/>
    </source>
</evidence>
<dbReference type="EnsemblBacteria" id="CAD75339">
    <property type="protein sequence ID" value="CAD75339"/>
    <property type="gene ID" value="RB7399"/>
</dbReference>
<evidence type="ECO:0000256" key="1">
    <source>
        <dbReference type="ARBA" id="ARBA00008857"/>
    </source>
</evidence>
<dbReference type="InParanoid" id="Q7UNS9"/>
<keyword evidence="8" id="KW-1185">Reference proteome</keyword>
<dbReference type="PANTHER" id="PTHR30349:SF64">
    <property type="entry name" value="PROPHAGE INTEGRASE INTD-RELATED"/>
    <property type="match status" value="1"/>
</dbReference>
<dbReference type="Pfam" id="PF13495">
    <property type="entry name" value="Phage_int_SAM_4"/>
    <property type="match status" value="1"/>
</dbReference>
<dbReference type="InterPro" id="IPR050090">
    <property type="entry name" value="Tyrosine_recombinase_XerCD"/>
</dbReference>
<dbReference type="PANTHER" id="PTHR30349">
    <property type="entry name" value="PHAGE INTEGRASE-RELATED"/>
    <property type="match status" value="1"/>
</dbReference>
<evidence type="ECO:0000256" key="3">
    <source>
        <dbReference type="ARBA" id="ARBA00023125"/>
    </source>
</evidence>
<protein>
    <submittedName>
        <fullName evidence="7">Integrase/recombinase Y4QK</fullName>
    </submittedName>
</protein>
<accession>Q7UNS9</accession>
<sequence>MRNVSSPYLLEQLMSRLVAPDAPRLYTNGQPWRDARGRGAPRHAVETEFKAEHAVVDLSTQPPKPLVVKCLVRELRIRFYAVSTIKNYRSAWVCFLRWYRGPLDQIDQEDIREYLELLVAGGASASEVSVTLSALRTGLDKFCLLRCTVGLVSPRKSKQLPVVMSKKEVQRMMEAARTLRDKLLLTVLYATGLRVAEVARLQWSDFDFDRQQIRVQLGKGKKDRYVMLADDLLPLMRQLWRHTKGVGYLFPSEGRRVDRHLSPRTIQRAVKQARILSGIGKAVTPHSFRHSFATHLIESGTDIRFIQKLLGHTNLETTSLYTKVARMKATAVASPLDRLRDEPGSSSESSGRQPKPRPSVGRMRLEVDPNPDSNGAYAVTLGVWKDGQLLPLPGMRATMPRQDWVSLQIPLQDIWEPTLRCLPTAQRERLESPEFFSQLQREVAKRILRIRDAEPFQALKT</sequence>
<dbReference type="GO" id="GO:0009009">
    <property type="term" value="F:site-specific recombinase activity"/>
    <property type="evidence" value="ECO:0000318"/>
    <property type="project" value="GO_Central"/>
</dbReference>
<dbReference type="KEGG" id="rba:RB7399"/>
<dbReference type="eggNOG" id="COG4974">
    <property type="taxonomic scope" value="Bacteria"/>
</dbReference>
<keyword evidence="3" id="KW-0238">DNA-binding</keyword>
<dbReference type="InterPro" id="IPR004107">
    <property type="entry name" value="Integrase_SAM-like_N"/>
</dbReference>
<proteinExistence type="inferred from homology"/>
<feature type="region of interest" description="Disordered" evidence="5">
    <location>
        <begin position="334"/>
        <end position="370"/>
    </location>
</feature>
<evidence type="ECO:0000259" key="6">
    <source>
        <dbReference type="PROSITE" id="PS51898"/>
    </source>
</evidence>
<feature type="domain" description="Tyr recombinase" evidence="6">
    <location>
        <begin position="159"/>
        <end position="334"/>
    </location>
</feature>
<comment type="similarity">
    <text evidence="1">Belongs to the 'phage' integrase family.</text>
</comment>
<dbReference type="InterPro" id="IPR002104">
    <property type="entry name" value="Integrase_catalytic"/>
</dbReference>
<evidence type="ECO:0000256" key="2">
    <source>
        <dbReference type="ARBA" id="ARBA00022908"/>
    </source>
</evidence>
<dbReference type="Gene3D" id="1.10.443.10">
    <property type="entry name" value="Intergrase catalytic core"/>
    <property type="match status" value="1"/>
</dbReference>
<dbReference type="InterPro" id="IPR011010">
    <property type="entry name" value="DNA_brk_join_enz"/>
</dbReference>
<keyword evidence="2" id="KW-0229">DNA integration</keyword>
<dbReference type="PROSITE" id="PS51898">
    <property type="entry name" value="TYR_RECOMBINASE"/>
    <property type="match status" value="1"/>
</dbReference>
<name>Q7UNS9_RHOBA</name>
<dbReference type="STRING" id="243090.RB7399"/>
<reference evidence="7 8" key="1">
    <citation type="journal article" date="2003" name="Proc. Natl. Acad. Sci. U.S.A.">
        <title>Complete genome sequence of the marine planctomycete Pirellula sp. strain 1.</title>
        <authorList>
            <person name="Gloeckner F.O."/>
            <person name="Kube M."/>
            <person name="Bauer M."/>
            <person name="Teeling H."/>
            <person name="Lombardot T."/>
            <person name="Ludwig W."/>
            <person name="Gade D."/>
            <person name="Beck A."/>
            <person name="Borzym K."/>
            <person name="Heitmann K."/>
            <person name="Rabus R."/>
            <person name="Schlesner H."/>
            <person name="Amann R."/>
            <person name="Reinhardt R."/>
        </authorList>
    </citation>
    <scope>NUCLEOTIDE SEQUENCE [LARGE SCALE GENOMIC DNA]</scope>
    <source>
        <strain evidence="8">DSM 10527 / NCIMB 13988 / SH1</strain>
    </source>
</reference>
<dbReference type="InterPro" id="IPR010998">
    <property type="entry name" value="Integrase_recombinase_N"/>
</dbReference>
<dbReference type="Gene3D" id="1.10.150.130">
    <property type="match status" value="1"/>
</dbReference>
<dbReference type="SUPFAM" id="SSF56349">
    <property type="entry name" value="DNA breaking-rejoining enzymes"/>
    <property type="match status" value="1"/>
</dbReference>
<gene>
    <name evidence="7" type="primary">y4qK</name>
    <name evidence="7" type="ordered locus">RB7399</name>
</gene>
<dbReference type="GO" id="GO:0003677">
    <property type="term" value="F:DNA binding"/>
    <property type="evidence" value="ECO:0007669"/>
    <property type="project" value="UniProtKB-KW"/>
</dbReference>
<dbReference type="Proteomes" id="UP000001025">
    <property type="component" value="Chromosome"/>
</dbReference>
<dbReference type="GO" id="GO:0006310">
    <property type="term" value="P:DNA recombination"/>
    <property type="evidence" value="ECO:0000318"/>
    <property type="project" value="GO_Central"/>
</dbReference>
<dbReference type="AlphaFoldDB" id="Q7UNS9"/>
<dbReference type="GO" id="GO:0007059">
    <property type="term" value="P:chromosome segregation"/>
    <property type="evidence" value="ECO:0000318"/>
    <property type="project" value="GO_Central"/>
</dbReference>
<keyword evidence="4" id="KW-0233">DNA recombination</keyword>
<evidence type="ECO:0000256" key="5">
    <source>
        <dbReference type="SAM" id="MobiDB-lite"/>
    </source>
</evidence>
<dbReference type="HOGENOM" id="CLU_047552_0_0_0"/>
<organism evidence="7 8">
    <name type="scientific">Rhodopirellula baltica (strain DSM 10527 / NCIMB 13988 / SH1)</name>
    <dbReference type="NCBI Taxonomy" id="243090"/>
    <lineage>
        <taxon>Bacteria</taxon>
        <taxon>Pseudomonadati</taxon>
        <taxon>Planctomycetota</taxon>
        <taxon>Planctomycetia</taxon>
        <taxon>Pirellulales</taxon>
        <taxon>Pirellulaceae</taxon>
        <taxon>Rhodopirellula</taxon>
    </lineage>
</organism>
<evidence type="ECO:0000256" key="4">
    <source>
        <dbReference type="ARBA" id="ARBA00023172"/>
    </source>
</evidence>
<dbReference type="Pfam" id="PF00589">
    <property type="entry name" value="Phage_integrase"/>
    <property type="match status" value="1"/>
</dbReference>